<feature type="compositionally biased region" description="Polar residues" evidence="1">
    <location>
        <begin position="73"/>
        <end position="82"/>
    </location>
</feature>
<dbReference type="EMBL" id="CAFZ01000274">
    <property type="protein sequence ID" value="CCA74040.1"/>
    <property type="molecule type" value="Genomic_DNA"/>
</dbReference>
<keyword evidence="2" id="KW-0472">Membrane</keyword>
<dbReference type="InParanoid" id="G4TRV1"/>
<protein>
    <submittedName>
        <fullName evidence="3">Uncharacterized protein</fullName>
    </submittedName>
</protein>
<keyword evidence="2" id="KW-1133">Transmembrane helix</keyword>
<dbReference type="HOGENOM" id="CLU_2122009_0_0_1"/>
<dbReference type="AlphaFoldDB" id="G4TRV1"/>
<sequence>MAPVDLIARAATEPNVQPSVRGAVIAICVLSSLAGLCALVVCTHYIWTREASFLRTQRSAKALLDNALQRSNSTFNARPSTTADEHDKPPPYSYHQRPVSNIFEPSRPMAAHIA</sequence>
<evidence type="ECO:0000256" key="2">
    <source>
        <dbReference type="SAM" id="Phobius"/>
    </source>
</evidence>
<keyword evidence="4" id="KW-1185">Reference proteome</keyword>
<gene>
    <name evidence="3" type="ORF">PIIN_07994</name>
</gene>
<evidence type="ECO:0000313" key="4">
    <source>
        <dbReference type="Proteomes" id="UP000007148"/>
    </source>
</evidence>
<reference evidence="3 4" key="1">
    <citation type="journal article" date="2011" name="PLoS Pathog.">
        <title>Endophytic Life Strategies Decoded by Genome and Transcriptome Analyses of the Mutualistic Root Symbiont Piriformospora indica.</title>
        <authorList>
            <person name="Zuccaro A."/>
            <person name="Lahrmann U."/>
            <person name="Guldener U."/>
            <person name="Langen G."/>
            <person name="Pfiffi S."/>
            <person name="Biedenkopf D."/>
            <person name="Wong P."/>
            <person name="Samans B."/>
            <person name="Grimm C."/>
            <person name="Basiewicz M."/>
            <person name="Murat C."/>
            <person name="Martin F."/>
            <person name="Kogel K.H."/>
        </authorList>
    </citation>
    <scope>NUCLEOTIDE SEQUENCE [LARGE SCALE GENOMIC DNA]</scope>
    <source>
        <strain evidence="3 4">DSM 11827</strain>
    </source>
</reference>
<comment type="caution">
    <text evidence="3">The sequence shown here is derived from an EMBL/GenBank/DDBJ whole genome shotgun (WGS) entry which is preliminary data.</text>
</comment>
<dbReference type="OrthoDB" id="10498395at2759"/>
<evidence type="ECO:0000313" key="3">
    <source>
        <dbReference type="EMBL" id="CCA74040.1"/>
    </source>
</evidence>
<dbReference type="Proteomes" id="UP000007148">
    <property type="component" value="Unassembled WGS sequence"/>
</dbReference>
<feature type="region of interest" description="Disordered" evidence="1">
    <location>
        <begin position="73"/>
        <end position="108"/>
    </location>
</feature>
<accession>G4TRV1</accession>
<organism evidence="3 4">
    <name type="scientific">Serendipita indica (strain DSM 11827)</name>
    <name type="common">Root endophyte fungus</name>
    <name type="synonym">Piriformospora indica</name>
    <dbReference type="NCBI Taxonomy" id="1109443"/>
    <lineage>
        <taxon>Eukaryota</taxon>
        <taxon>Fungi</taxon>
        <taxon>Dikarya</taxon>
        <taxon>Basidiomycota</taxon>
        <taxon>Agaricomycotina</taxon>
        <taxon>Agaricomycetes</taxon>
        <taxon>Sebacinales</taxon>
        <taxon>Serendipitaceae</taxon>
        <taxon>Serendipita</taxon>
    </lineage>
</organism>
<name>G4TRV1_SERID</name>
<evidence type="ECO:0000256" key="1">
    <source>
        <dbReference type="SAM" id="MobiDB-lite"/>
    </source>
</evidence>
<proteinExistence type="predicted"/>
<keyword evidence="2" id="KW-0812">Transmembrane</keyword>
<feature type="transmembrane region" description="Helical" evidence="2">
    <location>
        <begin position="23"/>
        <end position="47"/>
    </location>
</feature>